<feature type="region of interest" description="Disordered" evidence="6">
    <location>
        <begin position="1098"/>
        <end position="1143"/>
    </location>
</feature>
<dbReference type="InterPro" id="IPR017907">
    <property type="entry name" value="Znf_RING_CS"/>
</dbReference>
<dbReference type="PROSITE" id="PS00518">
    <property type="entry name" value="ZF_RING_1"/>
    <property type="match status" value="1"/>
</dbReference>
<dbReference type="Gene3D" id="3.30.40.10">
    <property type="entry name" value="Zinc/RING finger domain, C3HC4 (zinc finger)"/>
    <property type="match status" value="1"/>
</dbReference>
<evidence type="ECO:0000256" key="1">
    <source>
        <dbReference type="ARBA" id="ARBA00022723"/>
    </source>
</evidence>
<dbReference type="SMART" id="SM00333">
    <property type="entry name" value="TUDOR"/>
    <property type="match status" value="4"/>
</dbReference>
<feature type="region of interest" description="Disordered" evidence="6">
    <location>
        <begin position="289"/>
        <end position="374"/>
    </location>
</feature>
<keyword evidence="10" id="KW-1185">Reference proteome</keyword>
<dbReference type="RefSeq" id="XP_026232524.1">
    <property type="nucleotide sequence ID" value="XM_026376739.1"/>
</dbReference>
<dbReference type="GeneID" id="113173327"/>
<dbReference type="PROSITE" id="PS50089">
    <property type="entry name" value="ZF_RING_2"/>
    <property type="match status" value="1"/>
</dbReference>
<reference evidence="9" key="2">
    <citation type="submission" date="2025-08" db="UniProtKB">
        <authorList>
            <consortium name="Ensembl"/>
        </authorList>
    </citation>
    <scope>IDENTIFICATION</scope>
</reference>
<proteinExistence type="predicted"/>
<feature type="domain" description="Tudor" evidence="8">
    <location>
        <begin position="717"/>
        <end position="775"/>
    </location>
</feature>
<evidence type="ECO:0000256" key="6">
    <source>
        <dbReference type="SAM" id="MobiDB-lite"/>
    </source>
</evidence>
<evidence type="ECO:0000313" key="10">
    <source>
        <dbReference type="Proteomes" id="UP000265040"/>
    </source>
</evidence>
<evidence type="ECO:0000313" key="9">
    <source>
        <dbReference type="Ensembl" id="ENSATEP00000074626.1"/>
    </source>
</evidence>
<dbReference type="SUPFAM" id="SSF57850">
    <property type="entry name" value="RING/U-box"/>
    <property type="match status" value="1"/>
</dbReference>
<feature type="coiled-coil region" evidence="5">
    <location>
        <begin position="126"/>
        <end position="179"/>
    </location>
</feature>
<sequence length="1596" mass="177852">MDRDESPNAVICKLCGNAFTLPEDEVDGNLPRALLCGHIYCTSCLRSIQCDCVIKCPNCEVESTLPEGGVDGLHEDSRIIGLIYTAKINKIKSLRWDRSKNQRRIKLSPSQDINANIDDMVQPADIENIERAVDEALAQAAENLAQLEHIHESLTAGLAEQVKRERARLEVEIKQVADKALHSVQRWRDVQLSQLTKLESHFSTSKAEVCRVQERLKALDIAMQMAREVRRVPSLGQYCTLDQVLETLQAPVDKQSFDMTCLRVGSRISYVFKSEGLNHGLTLSLKMEDRSPKPLSELPPKGFHSNSPNRKLPWQHAEGRNSNYMPTNCGMFSMPQKKGQQSPRANSPSPQGSSPSPRPRRRSSLSCKSLDSDLGTPDVIIEEFLDEGQENAAPPTGPELANVKWRTHKRKKNLYYGNKKNVTQWVVVTHVVNPSHFYVSYVAEKREHEILSKKINHLCCRNICLFTSSDTVETGSMIFVKSKEGLWCRANVVEVLQNDCVEVVKSCPITQLARVKVFLLDYGLTKSIPIQSEEKTTESLLKAANNHLRKLGESLNADLRHFTPQAIRCSLKDLVPYDLTKGWSKEAQVEFCSVVGTLAVEMRPLGQDRDSLLVDLRKVPMDQSSDSPISVREYLVFIEVARFYSPVSLGRRPLLYYPPVYPKINTELNAVVSHINSPADFYIQLVDNMESLLLSAKLQDCYNATATTGEDELNIYCPVIGQACVALYDDKLWYRAQVIGHPGGRKVEVRYVDFGNNKILSVSDLRKIKNEFFALPSMAIHCCLSEVIPLDGENWSEACTNRLISLAHQKLVTIMATGKVPKTEPLPVKLFESGLNGPLANIAELLVKEQLACFRVGIKSTHASSPGDDSAIWDPPLELSSELEGLDSPDQNVPGEQDWELLDLQPQLKLPAQLKDLKVRVSHVNSPSSFYVQLSQYDSHLKRICELVKQQCGITEPQDVVWKEDMYCAANINGVWERGQICSEVTSSNIAEVMLCDHGNKVKLHVSNLRPLPSSLTGSMSLECTLTDIRPAGGRSTWTATACDLISYYLTGASAVVTIKELTDERPVPVTLFCSNKMGQFVSIADFLASEGLALKERKPRDAVKPKESDAQSSVSEMQTKGSDGEKQNTPEPTASLIPTCSVPSVVPPKPAPRTIISAEKVKTQLYLPPEVPCLGHIQISVSAVADDGVIYVRTQNAESQLEALRERIQQSMKTLPKQKPYTWRSVQGCAVIGPDMLWYRGQLLEVLGGHVKVQYVDYGLVETIPVVHVYPRLLCDDVPQLCMPCQLHAINPVGGKWQQDAVALMREVLLNRCVDIQVVELPTDSRGPVTVEFFLDGLSLSRILCHHQHASMIVDPSVVVQKEHSPTPFLDDWDIDTEGLKSPGEPMLGPFVYANLPQEGQKFQVRVKHLWTPNELFLWPLEGTADVEVDGETLDEALTRINENINSLSRLTNFRPGSPCLAEYSDGKYYRAKLLNVTSVEPVMILVQHVDFGSDDTLPTSKLRQMPAELLQFPSRALKVKVAGFKAPSVNTQQDVLPYSPTWSMKAAMEMIDLLHSNITACVVVKEPELTVLLYNEDGELVHLPLIRSGLAEPE</sequence>
<name>A0AAQ6IIN8_ANATE</name>
<dbReference type="PROSITE" id="PS50304">
    <property type="entry name" value="TUDOR"/>
    <property type="match status" value="4"/>
</dbReference>
<dbReference type="InterPro" id="IPR001841">
    <property type="entry name" value="Znf_RING"/>
</dbReference>
<feature type="domain" description="Tudor" evidence="8">
    <location>
        <begin position="1454"/>
        <end position="1514"/>
    </location>
</feature>
<feature type="compositionally biased region" description="Polar residues" evidence="6">
    <location>
        <begin position="1130"/>
        <end position="1139"/>
    </location>
</feature>
<dbReference type="GeneTree" id="ENSGT00940000157559"/>
<dbReference type="Pfam" id="PF00567">
    <property type="entry name" value="TUDOR"/>
    <property type="match status" value="5"/>
</dbReference>
<evidence type="ECO:0000259" key="8">
    <source>
        <dbReference type="PROSITE" id="PS50304"/>
    </source>
</evidence>
<keyword evidence="1" id="KW-0479">Metal-binding</keyword>
<keyword evidence="2 4" id="KW-0863">Zinc-finger</keyword>
<evidence type="ECO:0000256" key="4">
    <source>
        <dbReference type="PROSITE-ProRule" id="PRU00175"/>
    </source>
</evidence>
<dbReference type="SUPFAM" id="SSF63748">
    <property type="entry name" value="Tudor/PWWP/MBT"/>
    <property type="match status" value="5"/>
</dbReference>
<dbReference type="Proteomes" id="UP000265040">
    <property type="component" value="Chromosome 21"/>
</dbReference>
<gene>
    <name evidence="9" type="primary">RNF17</name>
</gene>
<evidence type="ECO:0000256" key="2">
    <source>
        <dbReference type="ARBA" id="ARBA00022771"/>
    </source>
</evidence>
<dbReference type="InterPro" id="IPR013083">
    <property type="entry name" value="Znf_RING/FYVE/PHD"/>
</dbReference>
<evidence type="ECO:0000256" key="5">
    <source>
        <dbReference type="SAM" id="Coils"/>
    </source>
</evidence>
<keyword evidence="5" id="KW-0175">Coiled coil</keyword>
<dbReference type="Gene3D" id="2.40.50.90">
    <property type="match status" value="4"/>
</dbReference>
<accession>A0AAQ6IIN8</accession>
<feature type="domain" description="RING-type" evidence="7">
    <location>
        <begin position="12"/>
        <end position="60"/>
    </location>
</feature>
<dbReference type="Gene3D" id="2.30.30.140">
    <property type="match status" value="5"/>
</dbReference>
<feature type="domain" description="Tudor" evidence="8">
    <location>
        <begin position="961"/>
        <end position="1019"/>
    </location>
</feature>
<protein>
    <recommendedName>
        <fullName evidence="11">Ring finger protein 17</fullName>
    </recommendedName>
</protein>
<dbReference type="InterPro" id="IPR002999">
    <property type="entry name" value="Tudor"/>
</dbReference>
<dbReference type="PANTHER" id="PTHR16442:SF1">
    <property type="entry name" value="RING FINGER PROTEIN 17"/>
    <property type="match status" value="1"/>
</dbReference>
<dbReference type="GO" id="GO:0008270">
    <property type="term" value="F:zinc ion binding"/>
    <property type="evidence" value="ECO:0007669"/>
    <property type="project" value="UniProtKB-KW"/>
</dbReference>
<dbReference type="Ensembl" id="ENSATET00000074667.1">
    <property type="protein sequence ID" value="ENSATEP00000074626.1"/>
    <property type="gene ID" value="ENSATEG00000002067.3"/>
</dbReference>
<dbReference type="InterPro" id="IPR035437">
    <property type="entry name" value="SNase_OB-fold_sf"/>
</dbReference>
<organism evidence="9 10">
    <name type="scientific">Anabas testudineus</name>
    <name type="common">Climbing perch</name>
    <name type="synonym">Anthias testudineus</name>
    <dbReference type="NCBI Taxonomy" id="64144"/>
    <lineage>
        <taxon>Eukaryota</taxon>
        <taxon>Metazoa</taxon>
        <taxon>Chordata</taxon>
        <taxon>Craniata</taxon>
        <taxon>Vertebrata</taxon>
        <taxon>Euteleostomi</taxon>
        <taxon>Actinopterygii</taxon>
        <taxon>Neopterygii</taxon>
        <taxon>Teleostei</taxon>
        <taxon>Neoteleostei</taxon>
        <taxon>Acanthomorphata</taxon>
        <taxon>Anabantaria</taxon>
        <taxon>Anabantiformes</taxon>
        <taxon>Anabantoidei</taxon>
        <taxon>Anabantidae</taxon>
        <taxon>Anabas</taxon>
    </lineage>
</organism>
<evidence type="ECO:0000259" key="7">
    <source>
        <dbReference type="PROSITE" id="PS50089"/>
    </source>
</evidence>
<evidence type="ECO:0000256" key="3">
    <source>
        <dbReference type="ARBA" id="ARBA00022833"/>
    </source>
</evidence>
<feature type="domain" description="Tudor" evidence="8">
    <location>
        <begin position="1223"/>
        <end position="1280"/>
    </location>
</feature>
<reference evidence="9" key="3">
    <citation type="submission" date="2025-09" db="UniProtKB">
        <authorList>
            <consortium name="Ensembl"/>
        </authorList>
    </citation>
    <scope>IDENTIFICATION</scope>
</reference>
<feature type="compositionally biased region" description="Basic and acidic residues" evidence="6">
    <location>
        <begin position="1098"/>
        <end position="1110"/>
    </location>
</feature>
<evidence type="ECO:0008006" key="11">
    <source>
        <dbReference type="Google" id="ProtNLM"/>
    </source>
</evidence>
<reference evidence="9 10" key="1">
    <citation type="submission" date="2021-04" db="EMBL/GenBank/DDBJ databases">
        <authorList>
            <consortium name="Wellcome Sanger Institute Data Sharing"/>
        </authorList>
    </citation>
    <scope>NUCLEOTIDE SEQUENCE [LARGE SCALE GENOMIC DNA]</scope>
</reference>
<dbReference type="PANTHER" id="PTHR16442">
    <property type="entry name" value="RING FINGER PROTEIN 17"/>
    <property type="match status" value="1"/>
</dbReference>
<keyword evidence="3" id="KW-0862">Zinc</keyword>
<feature type="compositionally biased region" description="Polar residues" evidence="6">
    <location>
        <begin position="1111"/>
        <end position="1122"/>
    </location>
</feature>